<proteinExistence type="predicted"/>
<comment type="caution">
    <text evidence="1">The sequence shown here is derived from an EMBL/GenBank/DDBJ whole genome shotgun (WGS) entry which is preliminary data.</text>
</comment>
<dbReference type="EMBL" id="JBHLYW010000003">
    <property type="protein sequence ID" value="MFC0075983.1"/>
    <property type="molecule type" value="Genomic_DNA"/>
</dbReference>
<dbReference type="PROSITE" id="PS51257">
    <property type="entry name" value="PROKAR_LIPOPROTEIN"/>
    <property type="match status" value="1"/>
</dbReference>
<sequence>MKTKLYFLFILTLLASCNNEKTIEEILIAHPDEYWTYYNPNSGDFTYYKFNENKFTERYVRDSINNFLKYKPSGHVVEVSQRWSVSKDSILRFNGFVYDVVNYNENTVVLYFKDLNTKEERMVFLTKEKAGSPRQYSDYYYERRITQPEKYKVPNAWWTSK</sequence>
<name>A0ABV6BKM0_9FLAO</name>
<evidence type="ECO:0000313" key="1">
    <source>
        <dbReference type="EMBL" id="MFC0075983.1"/>
    </source>
</evidence>
<evidence type="ECO:0000313" key="2">
    <source>
        <dbReference type="Proteomes" id="UP001589734"/>
    </source>
</evidence>
<evidence type="ECO:0008006" key="3">
    <source>
        <dbReference type="Google" id="ProtNLM"/>
    </source>
</evidence>
<accession>A0ABV6BKM0</accession>
<organism evidence="1 2">
    <name type="scientific">Flavobacterium procerum</name>
    <dbReference type="NCBI Taxonomy" id="1455569"/>
    <lineage>
        <taxon>Bacteria</taxon>
        <taxon>Pseudomonadati</taxon>
        <taxon>Bacteroidota</taxon>
        <taxon>Flavobacteriia</taxon>
        <taxon>Flavobacteriales</taxon>
        <taxon>Flavobacteriaceae</taxon>
        <taxon>Flavobacterium</taxon>
    </lineage>
</organism>
<dbReference type="Proteomes" id="UP001589734">
    <property type="component" value="Unassembled WGS sequence"/>
</dbReference>
<gene>
    <name evidence="1" type="ORF">ACFFLS_02945</name>
</gene>
<dbReference type="RefSeq" id="WP_379683290.1">
    <property type="nucleotide sequence ID" value="NZ_JBHLYW010000003.1"/>
</dbReference>
<protein>
    <recommendedName>
        <fullName evidence="3">Lipoprotein</fullName>
    </recommendedName>
</protein>
<keyword evidence="2" id="KW-1185">Reference proteome</keyword>
<reference evidence="1 2" key="1">
    <citation type="submission" date="2024-09" db="EMBL/GenBank/DDBJ databases">
        <authorList>
            <person name="Sun Q."/>
            <person name="Mori K."/>
        </authorList>
    </citation>
    <scope>NUCLEOTIDE SEQUENCE [LARGE SCALE GENOMIC DNA]</scope>
    <source>
        <strain evidence="1 2">CGMCC 1.12926</strain>
    </source>
</reference>